<feature type="region of interest" description="Disordered" evidence="5">
    <location>
        <begin position="392"/>
        <end position="432"/>
    </location>
</feature>
<sequence>MWCSLFTILVAIFDLCALMKHVTMFSEDIFAGLISLIFIIDGVRPIIENFTESRMTLTALLFIYTFGLATYLSHFRRTPWLLRSLRNLMANFAVTISLVTASALAAIYSSDTSLRMLSVDADFSPNLVLSDGSKRPWIVNPMGIEKDFPAWGIAYSVLPAPPESFFSHVLLIGFAVLGYLDQNLTSVIVNRPSNNLKKGPGYHLDLCVRGALTLSACAVLGLPLSVASTVPSITHVISLTTYEVKQLPEGEVKRPAKVVEQRATNFLIHVLIGCALFLAPALKFLPRAVLQGVFFYMGIASLTGNNLFDRLCLWLIWDPAKYPQYHYIQKLPIKRVHLYTVVQVVCLGILYGLKAIKETSVVFPFFMASLAIIRKGMRFLFSEEELQLLDSLPDEDGDAEVSKEAPDLMNLEKGKKEGKGENEESKKAEREV</sequence>
<evidence type="ECO:0000256" key="1">
    <source>
        <dbReference type="ARBA" id="ARBA00004141"/>
    </source>
</evidence>
<dbReference type="Proteomes" id="UP000649617">
    <property type="component" value="Unassembled WGS sequence"/>
</dbReference>
<evidence type="ECO:0000256" key="5">
    <source>
        <dbReference type="SAM" id="MobiDB-lite"/>
    </source>
</evidence>
<evidence type="ECO:0000259" key="8">
    <source>
        <dbReference type="Pfam" id="PF00955"/>
    </source>
</evidence>
<feature type="transmembrane region" description="Helical" evidence="6">
    <location>
        <begin position="29"/>
        <end position="47"/>
    </location>
</feature>
<evidence type="ECO:0000256" key="7">
    <source>
        <dbReference type="SAM" id="SignalP"/>
    </source>
</evidence>
<feature type="domain" description="Bicarbonate transporter-like transmembrane" evidence="8">
    <location>
        <begin position="53"/>
        <end position="391"/>
    </location>
</feature>
<evidence type="ECO:0000313" key="9">
    <source>
        <dbReference type="EMBL" id="CAE7389165.1"/>
    </source>
</evidence>
<keyword evidence="4 6" id="KW-0472">Membrane</keyword>
<gene>
    <name evidence="9" type="primary">SLC4A4</name>
    <name evidence="9" type="ORF">SPIL2461_LOCUS9537</name>
</gene>
<dbReference type="GO" id="GO:0005886">
    <property type="term" value="C:plasma membrane"/>
    <property type="evidence" value="ECO:0007669"/>
    <property type="project" value="TreeGrafter"/>
</dbReference>
<dbReference type="InterPro" id="IPR011531">
    <property type="entry name" value="HCO3_transpt-like_TM_dom"/>
</dbReference>
<keyword evidence="7" id="KW-0732">Signal</keyword>
<feature type="transmembrane region" description="Helical" evidence="6">
    <location>
        <begin position="336"/>
        <end position="353"/>
    </location>
</feature>
<accession>A0A812QK22</accession>
<evidence type="ECO:0000256" key="4">
    <source>
        <dbReference type="ARBA" id="ARBA00023136"/>
    </source>
</evidence>
<feature type="compositionally biased region" description="Basic and acidic residues" evidence="5">
    <location>
        <begin position="400"/>
        <end position="432"/>
    </location>
</feature>
<evidence type="ECO:0000256" key="3">
    <source>
        <dbReference type="ARBA" id="ARBA00022989"/>
    </source>
</evidence>
<comment type="subcellular location">
    <subcellularLocation>
        <location evidence="1">Membrane</location>
        <topology evidence="1">Multi-pass membrane protein</topology>
    </subcellularLocation>
</comment>
<proteinExistence type="predicted"/>
<feature type="transmembrane region" description="Helical" evidence="6">
    <location>
        <begin position="59"/>
        <end position="76"/>
    </location>
</feature>
<feature type="chain" id="PRO_5032338576" evidence="7">
    <location>
        <begin position="19"/>
        <end position="432"/>
    </location>
</feature>
<dbReference type="InterPro" id="IPR003020">
    <property type="entry name" value="HCO3_transpt_euk"/>
</dbReference>
<dbReference type="PANTHER" id="PTHR11453">
    <property type="entry name" value="ANION EXCHANGE PROTEIN"/>
    <property type="match status" value="1"/>
</dbReference>
<dbReference type="OrthoDB" id="1735926at2759"/>
<organism evidence="9 10">
    <name type="scientific">Symbiodinium pilosum</name>
    <name type="common">Dinoflagellate</name>
    <dbReference type="NCBI Taxonomy" id="2952"/>
    <lineage>
        <taxon>Eukaryota</taxon>
        <taxon>Sar</taxon>
        <taxon>Alveolata</taxon>
        <taxon>Dinophyceae</taxon>
        <taxon>Suessiales</taxon>
        <taxon>Symbiodiniaceae</taxon>
        <taxon>Symbiodinium</taxon>
    </lineage>
</organism>
<protein>
    <submittedName>
        <fullName evidence="9">SLC4A4 protein</fullName>
    </submittedName>
</protein>
<evidence type="ECO:0000256" key="2">
    <source>
        <dbReference type="ARBA" id="ARBA00022692"/>
    </source>
</evidence>
<keyword evidence="3 6" id="KW-1133">Transmembrane helix</keyword>
<dbReference type="AlphaFoldDB" id="A0A812QK22"/>
<dbReference type="GO" id="GO:0050801">
    <property type="term" value="P:monoatomic ion homeostasis"/>
    <property type="evidence" value="ECO:0007669"/>
    <property type="project" value="TreeGrafter"/>
</dbReference>
<dbReference type="EMBL" id="CAJNIZ010016700">
    <property type="protein sequence ID" value="CAE7389165.1"/>
    <property type="molecule type" value="Genomic_DNA"/>
</dbReference>
<evidence type="ECO:0000256" key="6">
    <source>
        <dbReference type="SAM" id="Phobius"/>
    </source>
</evidence>
<keyword evidence="2 6" id="KW-0812">Transmembrane</keyword>
<feature type="transmembrane region" description="Helical" evidence="6">
    <location>
        <begin position="88"/>
        <end position="108"/>
    </location>
</feature>
<feature type="signal peptide" evidence="7">
    <location>
        <begin position="1"/>
        <end position="18"/>
    </location>
</feature>
<reference evidence="9" key="1">
    <citation type="submission" date="2021-02" db="EMBL/GenBank/DDBJ databases">
        <authorList>
            <person name="Dougan E. K."/>
            <person name="Rhodes N."/>
            <person name="Thang M."/>
            <person name="Chan C."/>
        </authorList>
    </citation>
    <scope>NUCLEOTIDE SEQUENCE</scope>
</reference>
<feature type="transmembrane region" description="Helical" evidence="6">
    <location>
        <begin position="294"/>
        <end position="316"/>
    </location>
</feature>
<evidence type="ECO:0000313" key="10">
    <source>
        <dbReference type="Proteomes" id="UP000649617"/>
    </source>
</evidence>
<feature type="transmembrane region" description="Helical" evidence="6">
    <location>
        <begin position="263"/>
        <end position="282"/>
    </location>
</feature>
<dbReference type="GO" id="GO:0005452">
    <property type="term" value="F:solute:inorganic anion antiporter activity"/>
    <property type="evidence" value="ECO:0007669"/>
    <property type="project" value="InterPro"/>
</dbReference>
<name>A0A812QK22_SYMPI</name>
<dbReference type="GO" id="GO:0006820">
    <property type="term" value="P:monoatomic anion transport"/>
    <property type="evidence" value="ECO:0007669"/>
    <property type="project" value="InterPro"/>
</dbReference>
<dbReference type="PANTHER" id="PTHR11453:SF127">
    <property type="entry name" value="SOLUTE CARRIER FAMILY 4 MEMBER 11"/>
    <property type="match status" value="1"/>
</dbReference>
<keyword evidence="10" id="KW-1185">Reference proteome</keyword>
<comment type="caution">
    <text evidence="9">The sequence shown here is derived from an EMBL/GenBank/DDBJ whole genome shotgun (WGS) entry which is preliminary data.</text>
</comment>
<dbReference type="Pfam" id="PF00955">
    <property type="entry name" value="HCO3_cotransp"/>
    <property type="match status" value="1"/>
</dbReference>